<name>A0A9Q3VWG2_9ACTN</name>
<reference evidence="3" key="1">
    <citation type="submission" date="2021-12" db="EMBL/GenBank/DDBJ databases">
        <authorList>
            <person name="Lee J.-H."/>
            <person name="Kim S.-B."/>
        </authorList>
    </citation>
    <scope>NUCLEOTIDE SEQUENCE</scope>
    <source>
        <strain evidence="3">NR30</strain>
    </source>
</reference>
<dbReference type="InterPro" id="IPR004165">
    <property type="entry name" value="CoA_trans_fam_I"/>
</dbReference>
<accession>A0A9Q3VWG2</accession>
<dbReference type="Proteomes" id="UP001108029">
    <property type="component" value="Unassembled WGS sequence"/>
</dbReference>
<keyword evidence="4" id="KW-1185">Reference proteome</keyword>
<feature type="region of interest" description="Disordered" evidence="2">
    <location>
        <begin position="332"/>
        <end position="360"/>
    </location>
</feature>
<dbReference type="Gene3D" id="3.30.30.40">
    <property type="match status" value="1"/>
</dbReference>
<dbReference type="GO" id="GO:0008410">
    <property type="term" value="F:CoA-transferase activity"/>
    <property type="evidence" value="ECO:0007669"/>
    <property type="project" value="InterPro"/>
</dbReference>
<feature type="compositionally biased region" description="Pro residues" evidence="2">
    <location>
        <begin position="339"/>
        <end position="349"/>
    </location>
</feature>
<gene>
    <name evidence="3" type="ORF">LJ657_32290</name>
</gene>
<sequence>MSRPLIAADVDELVRALVRPGDHVHLAGTPSRPNALTYALCRVFGADGRLTVSTTAVHSSAHALALSGVADKVIAGFAGDTYPSPRPNPLYTDLERGEPFTFEAWSLLSYVQRLIAGAQGAPYAVTGSLAGTDLAAGKADVLHRVPDPARPGEEITLLAPLRPDVTLVHGVAADEDGNIALVPPLGEGAWAAYAAGRGVIASVEKIVSRDELRAVNDRVVIPGQRVLGLTEAHLGAHPQALRTDQLLGVDGYLDDYAFLEEIVASCHGEERGQDWYRTWVTAPGSHKEYVHRLGPRRRTALRIPDPTRADDDYDAETETWAEIYRCEKEAVAKVSPTPTTAPHPAPPTPAEQDPVTPAPPTRQERLIVLGARAVAEQVRAHGYDTLLAGIGTSHMAAWLAAELLRTGGEDVKVVAELGMYGFRPEGGDTFLFSLLHASSSEMLAGIPEILGGMVAANPRALGVLAAAEIDESGTINTSRGADGRWLTGSGGANDIASSTDCVVIAPSSRRRYVTEVTYRTSPGHRVREVVSDFGRFTRADSGFRLSTYLPTDDAPDGPEELARQAAEAITTRTSWKSDTSGIVPEKPVTPEELTLLRTLDPDGRFR</sequence>
<organism evidence="3 4">
    <name type="scientific">Streptomyces guryensis</name>
    <dbReference type="NCBI Taxonomy" id="2886947"/>
    <lineage>
        <taxon>Bacteria</taxon>
        <taxon>Bacillati</taxon>
        <taxon>Actinomycetota</taxon>
        <taxon>Actinomycetes</taxon>
        <taxon>Kitasatosporales</taxon>
        <taxon>Streptomycetaceae</taxon>
        <taxon>Streptomyces</taxon>
    </lineage>
</organism>
<dbReference type="PANTHER" id="PTHR43293">
    <property type="entry name" value="ACETATE COA-TRANSFERASE YDIF"/>
    <property type="match status" value="1"/>
</dbReference>
<dbReference type="Pfam" id="PF01144">
    <property type="entry name" value="CoA_trans"/>
    <property type="match status" value="1"/>
</dbReference>
<dbReference type="Gene3D" id="3.40.1080.10">
    <property type="entry name" value="Glutaconate Coenzyme A-transferase"/>
    <property type="match status" value="2"/>
</dbReference>
<proteinExistence type="inferred from homology"/>
<dbReference type="AlphaFoldDB" id="A0A9Q3VWG2"/>
<comment type="similarity">
    <text evidence="1">Belongs to the 3-oxoacid CoA-transferase subunit B family.</text>
</comment>
<dbReference type="InterPro" id="IPR037171">
    <property type="entry name" value="NagB/RpiA_transferase-like"/>
</dbReference>
<comment type="caution">
    <text evidence="3">The sequence shown here is derived from an EMBL/GenBank/DDBJ whole genome shotgun (WGS) entry which is preliminary data.</text>
</comment>
<dbReference type="RefSeq" id="WP_232652440.1">
    <property type="nucleotide sequence ID" value="NZ_JAJSBI010000020.1"/>
</dbReference>
<dbReference type="PANTHER" id="PTHR43293:SF3">
    <property type="entry name" value="CHOLESTEROL RING-CLEAVING HYDROLASE IPDB SUBUNIT"/>
    <property type="match status" value="1"/>
</dbReference>
<evidence type="ECO:0000313" key="3">
    <source>
        <dbReference type="EMBL" id="MCD9878215.1"/>
    </source>
</evidence>
<dbReference type="SMART" id="SM00882">
    <property type="entry name" value="CoA_trans"/>
    <property type="match status" value="1"/>
</dbReference>
<dbReference type="SUPFAM" id="SSF100950">
    <property type="entry name" value="NagB/RpiA/CoA transferase-like"/>
    <property type="match status" value="2"/>
</dbReference>
<protein>
    <submittedName>
        <fullName evidence="3">Acetate CoA-transferase</fullName>
    </submittedName>
</protein>
<evidence type="ECO:0000256" key="1">
    <source>
        <dbReference type="ARBA" id="ARBA00007047"/>
    </source>
</evidence>
<evidence type="ECO:0000313" key="4">
    <source>
        <dbReference type="Proteomes" id="UP001108029"/>
    </source>
</evidence>
<evidence type="ECO:0000256" key="2">
    <source>
        <dbReference type="SAM" id="MobiDB-lite"/>
    </source>
</evidence>
<dbReference type="EMBL" id="JAJSBI010000020">
    <property type="protein sequence ID" value="MCD9878215.1"/>
    <property type="molecule type" value="Genomic_DNA"/>
</dbReference>